<comment type="subcellular location">
    <subcellularLocation>
        <location evidence="2">Bacterial flagellum basal body</location>
    </subcellularLocation>
</comment>
<keyword evidence="7" id="KW-1185">Reference proteome</keyword>
<evidence type="ECO:0000259" key="5">
    <source>
        <dbReference type="Pfam" id="PF22692"/>
    </source>
</evidence>
<dbReference type="PANTHER" id="PTHR30435">
    <property type="entry name" value="FLAGELLAR PROTEIN"/>
    <property type="match status" value="1"/>
</dbReference>
<feature type="domain" description="Flagellar hook protein FlgE/F/G-like D1" evidence="5">
    <location>
        <begin position="95"/>
        <end position="164"/>
    </location>
</feature>
<dbReference type="Pfam" id="PF06429">
    <property type="entry name" value="Flg_bbr_C"/>
    <property type="match status" value="1"/>
</dbReference>
<keyword evidence="6" id="KW-0969">Cilium</keyword>
<reference evidence="6 7" key="1">
    <citation type="submission" date="2019-03" db="EMBL/GenBank/DDBJ databases">
        <title>Genomic Encyclopedia of Type Strains, Phase IV (KMG-IV): sequencing the most valuable type-strain genomes for metagenomic binning, comparative biology and taxonomic classification.</title>
        <authorList>
            <person name="Goeker M."/>
        </authorList>
    </citation>
    <scope>NUCLEOTIDE SEQUENCE [LARGE SCALE GENOMIC DNA]</scope>
    <source>
        <strain evidence="6 7">DSM 24176</strain>
    </source>
</reference>
<dbReference type="Pfam" id="PF00460">
    <property type="entry name" value="Flg_bb_rod"/>
    <property type="match status" value="1"/>
</dbReference>
<gene>
    <name evidence="6" type="ORF">EDC19_1561</name>
</gene>
<evidence type="ECO:0000313" key="6">
    <source>
        <dbReference type="EMBL" id="TCK93368.1"/>
    </source>
</evidence>
<evidence type="ECO:0000256" key="1">
    <source>
        <dbReference type="ARBA" id="ARBA00009677"/>
    </source>
</evidence>
<keyword evidence="6" id="KW-0282">Flagellum</keyword>
<keyword evidence="2" id="KW-0975">Bacterial flagellum</keyword>
<dbReference type="GO" id="GO:0009425">
    <property type="term" value="C:bacterial-type flagellum basal body"/>
    <property type="evidence" value="ECO:0007669"/>
    <property type="project" value="UniProtKB-SubCell"/>
</dbReference>
<comment type="caution">
    <text evidence="6">The sequence shown here is derived from an EMBL/GenBank/DDBJ whole genome shotgun (WGS) entry which is preliminary data.</text>
</comment>
<sequence length="271" mass="30031">MMRSLWTSASGMTSQQLNVDTISNNLANVNTTGYKKERMEFKSLLYETMGHAEINEDGQGRPVALQVGHGVRPIASTVNFSQGGIERTENNLDFAIDGKGFFAVRGIDGEEYYTRDGSFKASVLNDEIMITTSEGYPILGMDDEPILLDNNIDLDRLEVGEDGSFRYMNLEGEVEELDTAFKMVQFNNVGGLEKTGSNLYRNTSASGEPIVESENDNIRNSRIIGRSLEVSNVQVVEEMVKLIVAQRAYEVSSKGIQTSDDMLAQANQLKR</sequence>
<dbReference type="PANTHER" id="PTHR30435:SF19">
    <property type="entry name" value="FLAGELLAR BASAL-BODY ROD PROTEIN FLGG"/>
    <property type="match status" value="1"/>
</dbReference>
<dbReference type="InterPro" id="IPR053967">
    <property type="entry name" value="LlgE_F_G-like_D1"/>
</dbReference>
<dbReference type="OrthoDB" id="9800375at2"/>
<organism evidence="6 7">
    <name type="scientific">Natranaerovirga hydrolytica</name>
    <dbReference type="NCBI Taxonomy" id="680378"/>
    <lineage>
        <taxon>Bacteria</taxon>
        <taxon>Bacillati</taxon>
        <taxon>Bacillota</taxon>
        <taxon>Clostridia</taxon>
        <taxon>Lachnospirales</taxon>
        <taxon>Natranaerovirgaceae</taxon>
        <taxon>Natranaerovirga</taxon>
    </lineage>
</organism>
<dbReference type="GO" id="GO:0071978">
    <property type="term" value="P:bacterial-type flagellum-dependent swarming motility"/>
    <property type="evidence" value="ECO:0007669"/>
    <property type="project" value="TreeGrafter"/>
</dbReference>
<dbReference type="InterPro" id="IPR010930">
    <property type="entry name" value="Flg_bb/hook_C_dom"/>
</dbReference>
<dbReference type="InterPro" id="IPR019776">
    <property type="entry name" value="Flagellar_basal_body_rod_CS"/>
</dbReference>
<dbReference type="Proteomes" id="UP000294545">
    <property type="component" value="Unassembled WGS sequence"/>
</dbReference>
<dbReference type="SUPFAM" id="SSF117143">
    <property type="entry name" value="Flagellar hook protein flgE"/>
    <property type="match status" value="1"/>
</dbReference>
<comment type="similarity">
    <text evidence="1 2">Belongs to the flagella basal body rod proteins family.</text>
</comment>
<accession>A0A4R1MKL0</accession>
<dbReference type="EMBL" id="SMGQ01000012">
    <property type="protein sequence ID" value="TCK93368.1"/>
    <property type="molecule type" value="Genomic_DNA"/>
</dbReference>
<dbReference type="AlphaFoldDB" id="A0A4R1MKL0"/>
<dbReference type="Pfam" id="PF22692">
    <property type="entry name" value="LlgE_F_G_D1"/>
    <property type="match status" value="1"/>
</dbReference>
<feature type="domain" description="Flagellar basal-body/hook protein C-terminal" evidence="4">
    <location>
        <begin position="227"/>
        <end position="269"/>
    </location>
</feature>
<protein>
    <submittedName>
        <fullName evidence="6">Flagellar basal-body rod protein FlgG</fullName>
    </submittedName>
</protein>
<dbReference type="NCBIfam" id="TIGR03506">
    <property type="entry name" value="FlgEFG_subfam"/>
    <property type="match status" value="2"/>
</dbReference>
<proteinExistence type="inferred from homology"/>
<keyword evidence="6" id="KW-0966">Cell projection</keyword>
<dbReference type="PROSITE" id="PS00588">
    <property type="entry name" value="FLAGELLA_BB_ROD"/>
    <property type="match status" value="1"/>
</dbReference>
<dbReference type="InterPro" id="IPR020013">
    <property type="entry name" value="Flagellar_FlgE/F/G"/>
</dbReference>
<dbReference type="InterPro" id="IPR037925">
    <property type="entry name" value="FlgE/F/G-like"/>
</dbReference>
<feature type="domain" description="Flagellar basal body rod protein N-terminal" evidence="3">
    <location>
        <begin position="7"/>
        <end position="35"/>
    </location>
</feature>
<name>A0A4R1MKL0_9FIRM</name>
<evidence type="ECO:0000259" key="3">
    <source>
        <dbReference type="Pfam" id="PF00460"/>
    </source>
</evidence>
<dbReference type="InterPro" id="IPR001444">
    <property type="entry name" value="Flag_bb_rod_N"/>
</dbReference>
<evidence type="ECO:0000256" key="2">
    <source>
        <dbReference type="RuleBase" id="RU362116"/>
    </source>
</evidence>
<evidence type="ECO:0000259" key="4">
    <source>
        <dbReference type="Pfam" id="PF06429"/>
    </source>
</evidence>
<evidence type="ECO:0000313" key="7">
    <source>
        <dbReference type="Proteomes" id="UP000294545"/>
    </source>
</evidence>
<dbReference type="RefSeq" id="WP_132282275.1">
    <property type="nucleotide sequence ID" value="NZ_SMGQ01000012.1"/>
</dbReference>